<dbReference type="Gene3D" id="2.40.440.10">
    <property type="entry name" value="L,D-transpeptidase catalytic domain-like"/>
    <property type="match status" value="1"/>
</dbReference>
<protein>
    <submittedName>
        <fullName evidence="10">Peptidoglycan-binding protein</fullName>
    </submittedName>
</protein>
<dbReference type="PANTHER" id="PTHR30582">
    <property type="entry name" value="L,D-TRANSPEPTIDASE"/>
    <property type="match status" value="1"/>
</dbReference>
<feature type="active site" description="Nucleophile" evidence="6">
    <location>
        <position position="290"/>
    </location>
</feature>
<dbReference type="CDD" id="cd16913">
    <property type="entry name" value="YkuD_like"/>
    <property type="match status" value="1"/>
</dbReference>
<evidence type="ECO:0000256" key="6">
    <source>
        <dbReference type="PROSITE-ProRule" id="PRU01373"/>
    </source>
</evidence>
<evidence type="ECO:0000313" key="10">
    <source>
        <dbReference type="EMBL" id="MFC6005557.1"/>
    </source>
</evidence>
<comment type="caution">
    <text evidence="10">The sequence shown here is derived from an EMBL/GenBank/DDBJ whole genome shotgun (WGS) entry which is preliminary data.</text>
</comment>
<dbReference type="InterPro" id="IPR005490">
    <property type="entry name" value="LD_TPept_cat_dom"/>
</dbReference>
<evidence type="ECO:0000313" key="11">
    <source>
        <dbReference type="Proteomes" id="UP001596189"/>
    </source>
</evidence>
<dbReference type="InterPro" id="IPR038063">
    <property type="entry name" value="Transpep_catalytic_dom"/>
</dbReference>
<evidence type="ECO:0000256" key="7">
    <source>
        <dbReference type="SAM" id="MobiDB-lite"/>
    </source>
</evidence>
<keyword evidence="8" id="KW-0732">Signal</keyword>
<reference evidence="11" key="1">
    <citation type="journal article" date="2019" name="Int. J. Syst. Evol. Microbiol.">
        <title>The Global Catalogue of Microorganisms (GCM) 10K type strain sequencing project: providing services to taxonomists for standard genome sequencing and annotation.</title>
        <authorList>
            <consortium name="The Broad Institute Genomics Platform"/>
            <consortium name="The Broad Institute Genome Sequencing Center for Infectious Disease"/>
            <person name="Wu L."/>
            <person name="Ma J."/>
        </authorList>
    </citation>
    <scope>NUCLEOTIDE SEQUENCE [LARGE SCALE GENOMIC DNA]</scope>
    <source>
        <strain evidence="11">KACC 14249</strain>
    </source>
</reference>
<feature type="region of interest" description="Disordered" evidence="7">
    <location>
        <begin position="39"/>
        <end position="126"/>
    </location>
</feature>
<dbReference type="InterPro" id="IPR036366">
    <property type="entry name" value="PGBDSf"/>
</dbReference>
<dbReference type="PROSITE" id="PS52029">
    <property type="entry name" value="LD_TPASE"/>
    <property type="match status" value="1"/>
</dbReference>
<proteinExistence type="predicted"/>
<dbReference type="Pfam" id="PF01471">
    <property type="entry name" value="PG_binding_1"/>
    <property type="match status" value="1"/>
</dbReference>
<evidence type="ECO:0000259" key="9">
    <source>
        <dbReference type="PROSITE" id="PS52029"/>
    </source>
</evidence>
<dbReference type="PANTHER" id="PTHR30582:SF2">
    <property type="entry name" value="L,D-TRANSPEPTIDASE YCIB-RELATED"/>
    <property type="match status" value="1"/>
</dbReference>
<name>A0ABW1J991_9ACTN</name>
<evidence type="ECO:0000256" key="2">
    <source>
        <dbReference type="ARBA" id="ARBA00022679"/>
    </source>
</evidence>
<feature type="chain" id="PRO_5045653690" evidence="8">
    <location>
        <begin position="34"/>
        <end position="316"/>
    </location>
</feature>
<dbReference type="Pfam" id="PF03734">
    <property type="entry name" value="YkuD"/>
    <property type="match status" value="1"/>
</dbReference>
<dbReference type="Gene3D" id="1.10.101.10">
    <property type="entry name" value="PGBD-like superfamily/PGBD"/>
    <property type="match status" value="1"/>
</dbReference>
<evidence type="ECO:0000256" key="4">
    <source>
        <dbReference type="ARBA" id="ARBA00022984"/>
    </source>
</evidence>
<dbReference type="InterPro" id="IPR036365">
    <property type="entry name" value="PGBD-like_sf"/>
</dbReference>
<evidence type="ECO:0000256" key="8">
    <source>
        <dbReference type="SAM" id="SignalP"/>
    </source>
</evidence>
<gene>
    <name evidence="10" type="ORF">ACFQDO_00300</name>
</gene>
<evidence type="ECO:0000256" key="1">
    <source>
        <dbReference type="ARBA" id="ARBA00004752"/>
    </source>
</evidence>
<feature type="active site" description="Proton donor/acceptor" evidence="6">
    <location>
        <position position="276"/>
    </location>
</feature>
<keyword evidence="5 6" id="KW-0961">Cell wall biogenesis/degradation</keyword>
<feature type="signal peptide" evidence="8">
    <location>
        <begin position="1"/>
        <end position="33"/>
    </location>
</feature>
<comment type="pathway">
    <text evidence="1 6">Cell wall biogenesis; peptidoglycan biosynthesis.</text>
</comment>
<dbReference type="SUPFAM" id="SSF141523">
    <property type="entry name" value="L,D-transpeptidase catalytic domain-like"/>
    <property type="match status" value="1"/>
</dbReference>
<dbReference type="SUPFAM" id="SSF47090">
    <property type="entry name" value="PGBD-like"/>
    <property type="match status" value="1"/>
</dbReference>
<dbReference type="InterPro" id="IPR050979">
    <property type="entry name" value="LD-transpeptidase"/>
</dbReference>
<evidence type="ECO:0000256" key="5">
    <source>
        <dbReference type="ARBA" id="ARBA00023316"/>
    </source>
</evidence>
<evidence type="ECO:0000256" key="3">
    <source>
        <dbReference type="ARBA" id="ARBA00022960"/>
    </source>
</evidence>
<dbReference type="Proteomes" id="UP001596189">
    <property type="component" value="Unassembled WGS sequence"/>
</dbReference>
<feature type="compositionally biased region" description="Low complexity" evidence="7">
    <location>
        <begin position="43"/>
        <end position="112"/>
    </location>
</feature>
<keyword evidence="2" id="KW-0808">Transferase</keyword>
<organism evidence="10 11">
    <name type="scientific">Angustibacter luteus</name>
    <dbReference type="NCBI Taxonomy" id="658456"/>
    <lineage>
        <taxon>Bacteria</taxon>
        <taxon>Bacillati</taxon>
        <taxon>Actinomycetota</taxon>
        <taxon>Actinomycetes</taxon>
        <taxon>Kineosporiales</taxon>
        <taxon>Kineosporiaceae</taxon>
    </lineage>
</organism>
<keyword evidence="3 6" id="KW-0133">Cell shape</keyword>
<keyword evidence="11" id="KW-1185">Reference proteome</keyword>
<dbReference type="InterPro" id="IPR002477">
    <property type="entry name" value="Peptidoglycan-bd-like"/>
</dbReference>
<sequence>MPQGPHTTRTAITSRARRPLTLAAIAATVAVLATGCGPAEGDSASPAAQPSSSSSSTTSSTSSTPSATPSATSAPSTTATSSPTTSATSAPTGTSTANPTSTAAPSTTATATKPAVTEQTTLRPGMSGPFVLAAQKKLAALGYWLGTADGEYGSNTSQAVMALQKAAGLGRDGVLGPKTKKALDSGVRPHARTTSGSAIEVDKARQLVLVVSGGQLKYVLNTSTGSGQNYTSDGHTYVAVTPEGRFSVQRQIDGLRVSRLGELWRPKYFTGGYALHGSPSIPGYPASHGCVRLSNSAIDFLWSSGLAPIGRTVWVY</sequence>
<keyword evidence="4 6" id="KW-0573">Peptidoglycan synthesis</keyword>
<feature type="domain" description="L,D-TPase catalytic" evidence="9">
    <location>
        <begin position="197"/>
        <end position="316"/>
    </location>
</feature>
<dbReference type="EMBL" id="JBHSRD010000002">
    <property type="protein sequence ID" value="MFC6005557.1"/>
    <property type="molecule type" value="Genomic_DNA"/>
</dbReference>
<accession>A0ABW1J991</accession>